<dbReference type="RefSeq" id="WP_270023049.1">
    <property type="nucleotide sequence ID" value="NZ_JAPDDP010000001.1"/>
</dbReference>
<dbReference type="EMBL" id="JAPDDP010000001">
    <property type="protein sequence ID" value="MDA0178783.1"/>
    <property type="molecule type" value="Genomic_DNA"/>
</dbReference>
<gene>
    <name evidence="1" type="ORF">OJ997_00630</name>
</gene>
<evidence type="ECO:0000313" key="2">
    <source>
        <dbReference type="Proteomes" id="UP001147653"/>
    </source>
</evidence>
<organism evidence="1 2">
    <name type="scientific">Solirubrobacter phytolaccae</name>
    <dbReference type="NCBI Taxonomy" id="1404360"/>
    <lineage>
        <taxon>Bacteria</taxon>
        <taxon>Bacillati</taxon>
        <taxon>Actinomycetota</taxon>
        <taxon>Thermoleophilia</taxon>
        <taxon>Solirubrobacterales</taxon>
        <taxon>Solirubrobacteraceae</taxon>
        <taxon>Solirubrobacter</taxon>
    </lineage>
</organism>
<keyword evidence="2" id="KW-1185">Reference proteome</keyword>
<evidence type="ECO:0000313" key="1">
    <source>
        <dbReference type="EMBL" id="MDA0178783.1"/>
    </source>
</evidence>
<dbReference type="Proteomes" id="UP001147653">
    <property type="component" value="Unassembled WGS sequence"/>
</dbReference>
<comment type="caution">
    <text evidence="1">The sequence shown here is derived from an EMBL/GenBank/DDBJ whole genome shotgun (WGS) entry which is preliminary data.</text>
</comment>
<accession>A0A9X3N310</accession>
<protein>
    <submittedName>
        <fullName evidence="1">Phage tail tape measure protein</fullName>
    </submittedName>
</protein>
<dbReference type="AlphaFoldDB" id="A0A9X3N310"/>
<sequence length="894" mass="91585">MTDPTTTQYPPVTVNNQLAGSITVYDSFDDDPGANGQEAMLGTQTLLATVPGGGSSGSLTPLHGPISAYLVYDANNAPVAREVAMGLAASTFAVTSDDVARMATTNGLLDWLAAHPEDPDAQSFQAALKAAQPVPAMTAWFTAHATYSTCTVASYLMAVAARARTANQPPDRATYSLQTLCSLWGGTWPSGLPDVEVSNFACSDANDVFLFSCDIDLTTLPYGLVAGVQSLLPTPPTVHATVQFNHDVGLSALSTVITCTLPTLNLPDSAQLQQPTVSLNITPLFKFVVFEAKATMPFSIFGSPQFSADLSLTVDNVEAAVGAVIDGDGQTLFTPPTMPGVHFDEFGVGMGIFFEPSSFALGLEGKFHLGDGSVNVDLDDDTFVVVCGLDGDVPNPLYVAFSVPQMTLSDVITVFTNSSVDVGIPISISDLSFTWVENPMEPVTLPDGSLTHMQFGFSGALSVLGWSFYGDVELDASTGAQAELTAAPLDLGPLHLTGNGPGVTIRVDSAGNPIPNNQIPKTQADKDAIANATTKQLVPPGGPSLSLTTAGSPYLSLGISVSLLDIVNESLSAEITSTGASFELDFGTILSGTMSCVLVDSGTFNAAFSYGLQLDVPLPNVLGADLGTISIDAGCNATLAVVANAQSVDITASAGFHFQDLDPTVGPFTVAIDISRISDVLSAIEQEIVQDAEQIFASVIADATKWAQWLANGIIAGVASAAAVLRQAFGQSIQDAAQILHDVGTDMNAAASDLASAYSATADAVAGALSTAYGATASEIASALNAAGFGIDEAAQALTNALGTGANDVASALQTAYGATSGALGEALNAAGFGIAQISSALNTALGLAPDAVNTVLQGLGYTTDEIADAFESLGGDFASFGQTLGQALNPSNW</sequence>
<name>A0A9X3N310_9ACTN</name>
<reference evidence="1" key="1">
    <citation type="submission" date="2022-10" db="EMBL/GenBank/DDBJ databases">
        <title>The WGS of Solirubrobacter phytolaccae KCTC 29190.</title>
        <authorList>
            <person name="Jiang Z."/>
        </authorList>
    </citation>
    <scope>NUCLEOTIDE SEQUENCE</scope>
    <source>
        <strain evidence="1">KCTC 29190</strain>
    </source>
</reference>
<proteinExistence type="predicted"/>